<keyword evidence="3" id="KW-1185">Reference proteome</keyword>
<dbReference type="GO" id="GO:0005840">
    <property type="term" value="C:ribosome"/>
    <property type="evidence" value="ECO:0007669"/>
    <property type="project" value="UniProtKB-KW"/>
</dbReference>
<proteinExistence type="predicted"/>
<name>A0A0B1S7Z6_OESDE</name>
<dbReference type="EMBL" id="KN594843">
    <property type="protein sequence ID" value="KHJ81049.1"/>
    <property type="molecule type" value="Genomic_DNA"/>
</dbReference>
<dbReference type="AlphaFoldDB" id="A0A0B1S7Z6"/>
<keyword evidence="2" id="KW-0689">Ribosomal protein</keyword>
<feature type="non-terminal residue" evidence="2">
    <location>
        <position position="109"/>
    </location>
</feature>
<keyword evidence="2" id="KW-0687">Ribonucleoprotein</keyword>
<dbReference type="Proteomes" id="UP000053660">
    <property type="component" value="Unassembled WGS sequence"/>
</dbReference>
<evidence type="ECO:0000256" key="1">
    <source>
        <dbReference type="SAM" id="MobiDB-lite"/>
    </source>
</evidence>
<gene>
    <name evidence="2" type="ORF">OESDEN_19268</name>
</gene>
<sequence length="109" mass="12001">MRYCSAFHLRRTLNPSLSNESTTGKECGLGIDLDGFAEVQEQKAEKAEDVAAQQDQAQIPGNVAGNTEVKKIESLENKDNQQIPGPDSLVDKTNLDAKKVEEEKKDARK</sequence>
<evidence type="ECO:0000313" key="2">
    <source>
        <dbReference type="EMBL" id="KHJ81049.1"/>
    </source>
</evidence>
<feature type="region of interest" description="Disordered" evidence="1">
    <location>
        <begin position="42"/>
        <end position="109"/>
    </location>
</feature>
<accession>A0A0B1S7Z6</accession>
<organism evidence="2 3">
    <name type="scientific">Oesophagostomum dentatum</name>
    <name type="common">Nodular worm</name>
    <dbReference type="NCBI Taxonomy" id="61180"/>
    <lineage>
        <taxon>Eukaryota</taxon>
        <taxon>Metazoa</taxon>
        <taxon>Ecdysozoa</taxon>
        <taxon>Nematoda</taxon>
        <taxon>Chromadorea</taxon>
        <taxon>Rhabditida</taxon>
        <taxon>Rhabditina</taxon>
        <taxon>Rhabditomorpha</taxon>
        <taxon>Strongyloidea</taxon>
        <taxon>Strongylidae</taxon>
        <taxon>Oesophagostomum</taxon>
    </lineage>
</organism>
<protein>
    <submittedName>
        <fullName evidence="2">50S ribosomal protein L12P family protein</fullName>
    </submittedName>
</protein>
<reference evidence="2 3" key="1">
    <citation type="submission" date="2014-03" db="EMBL/GenBank/DDBJ databases">
        <title>Draft genome of the hookworm Oesophagostomum dentatum.</title>
        <authorList>
            <person name="Mitreva M."/>
        </authorList>
    </citation>
    <scope>NUCLEOTIDE SEQUENCE [LARGE SCALE GENOMIC DNA]</scope>
    <source>
        <strain evidence="2 3">OD-Hann</strain>
    </source>
</reference>
<evidence type="ECO:0000313" key="3">
    <source>
        <dbReference type="Proteomes" id="UP000053660"/>
    </source>
</evidence>
<feature type="compositionally biased region" description="Basic and acidic residues" evidence="1">
    <location>
        <begin position="89"/>
        <end position="109"/>
    </location>
</feature>
<feature type="compositionally biased region" description="Basic and acidic residues" evidence="1">
    <location>
        <begin position="68"/>
        <end position="79"/>
    </location>
</feature>